<dbReference type="OrthoDB" id="9774290at2"/>
<dbReference type="Gene3D" id="3.40.50.10350">
    <property type="entry name" value="Glycerate kinase, domain 1"/>
    <property type="match status" value="1"/>
</dbReference>
<dbReference type="Proteomes" id="UP000308891">
    <property type="component" value="Unassembled WGS sequence"/>
</dbReference>
<dbReference type="AlphaFoldDB" id="A0A4T0UY13"/>
<keyword evidence="2 4" id="KW-0808">Transferase</keyword>
<evidence type="ECO:0000256" key="3">
    <source>
        <dbReference type="ARBA" id="ARBA00022777"/>
    </source>
</evidence>
<dbReference type="Gene3D" id="3.90.1510.10">
    <property type="entry name" value="Glycerate kinase, domain 2"/>
    <property type="match status" value="1"/>
</dbReference>
<dbReference type="NCBIfam" id="TIGR00045">
    <property type="entry name" value="glycerate kinase"/>
    <property type="match status" value="1"/>
</dbReference>
<organism evidence="5 6">
    <name type="scientific">Crenobacter intestini</name>
    <dbReference type="NCBI Taxonomy" id="2563443"/>
    <lineage>
        <taxon>Bacteria</taxon>
        <taxon>Pseudomonadati</taxon>
        <taxon>Pseudomonadota</taxon>
        <taxon>Betaproteobacteria</taxon>
        <taxon>Neisseriales</taxon>
        <taxon>Neisseriaceae</taxon>
        <taxon>Crenobacter</taxon>
    </lineage>
</organism>
<evidence type="ECO:0000256" key="4">
    <source>
        <dbReference type="PIRNR" id="PIRNR006078"/>
    </source>
</evidence>
<keyword evidence="3 4" id="KW-0418">Kinase</keyword>
<name>A0A4T0UY13_9NEIS</name>
<dbReference type="InterPro" id="IPR018193">
    <property type="entry name" value="Glyc_kinase_flavodox-like_fold"/>
</dbReference>
<evidence type="ECO:0000313" key="5">
    <source>
        <dbReference type="EMBL" id="TIC83761.1"/>
    </source>
</evidence>
<dbReference type="PIRSF" id="PIRSF006078">
    <property type="entry name" value="GlxK"/>
    <property type="match status" value="1"/>
</dbReference>
<evidence type="ECO:0000256" key="2">
    <source>
        <dbReference type="ARBA" id="ARBA00022679"/>
    </source>
</evidence>
<protein>
    <submittedName>
        <fullName evidence="5">Glycerate kinase</fullName>
    </submittedName>
</protein>
<comment type="similarity">
    <text evidence="1 4">Belongs to the glycerate kinase type-1 family.</text>
</comment>
<dbReference type="GO" id="GO:0031388">
    <property type="term" value="P:organic acid phosphorylation"/>
    <property type="evidence" value="ECO:0007669"/>
    <property type="project" value="UniProtKB-UniRule"/>
</dbReference>
<comment type="caution">
    <text evidence="5">The sequence shown here is derived from an EMBL/GenBank/DDBJ whole genome shotgun (WGS) entry which is preliminary data.</text>
</comment>
<evidence type="ECO:0000256" key="1">
    <source>
        <dbReference type="ARBA" id="ARBA00006284"/>
    </source>
</evidence>
<dbReference type="RefSeq" id="WP_136552372.1">
    <property type="nucleotide sequence ID" value="NZ_STGJ01000006.1"/>
</dbReference>
<dbReference type="PANTHER" id="PTHR21599:SF0">
    <property type="entry name" value="GLYCERATE KINASE"/>
    <property type="match status" value="1"/>
</dbReference>
<proteinExistence type="inferred from homology"/>
<dbReference type="InterPro" id="IPR004381">
    <property type="entry name" value="Glycerate_kinase"/>
</dbReference>
<dbReference type="Pfam" id="PF02595">
    <property type="entry name" value="Gly_kinase"/>
    <property type="match status" value="1"/>
</dbReference>
<gene>
    <name evidence="5" type="ORF">E5K04_07000</name>
</gene>
<dbReference type="InterPro" id="IPR036129">
    <property type="entry name" value="Glycerate_kinase_sf"/>
</dbReference>
<keyword evidence="6" id="KW-1185">Reference proteome</keyword>
<dbReference type="SUPFAM" id="SSF110738">
    <property type="entry name" value="Glycerate kinase I"/>
    <property type="match status" value="1"/>
</dbReference>
<dbReference type="GO" id="GO:0008887">
    <property type="term" value="F:glycerate kinase activity"/>
    <property type="evidence" value="ECO:0007669"/>
    <property type="project" value="UniProtKB-UniRule"/>
</dbReference>
<accession>A0A4T0UY13</accession>
<reference evidence="5 6" key="1">
    <citation type="submission" date="2019-04" db="EMBL/GenBank/DDBJ databases">
        <title>Crenobacter sp. nov.</title>
        <authorList>
            <person name="Shi S."/>
        </authorList>
    </citation>
    <scope>NUCLEOTIDE SEQUENCE [LARGE SCALE GENOMIC DNA]</scope>
    <source>
        <strain evidence="5 6">GY 70310</strain>
    </source>
</reference>
<dbReference type="EMBL" id="STGJ01000006">
    <property type="protein sequence ID" value="TIC83761.1"/>
    <property type="molecule type" value="Genomic_DNA"/>
</dbReference>
<evidence type="ECO:0000313" key="6">
    <source>
        <dbReference type="Proteomes" id="UP000308891"/>
    </source>
</evidence>
<sequence length="368" mass="36255">MRWVIAPDSFKGALSAEAAAAAMAAGVRRADPAAELCLRPMADGGEGTLSAVHAALGGRWREHRVQGAGGEPLDAACLVLPDGSALVEVARVVGLGMGKAPPMARSSFGVGELISAAVADGARRVIVALGGSSTSDGGAGVLLALGARFFDAEGRALSAAPHDLLRLARVELGALQGLPVPLELWSDVDNPLTGEHGACAVFGAQKGLTVAERGVLDTALSRLAALCGGDAAAPGAGAAGGIGWALQRLGGVRAGGAAAVASAIGLETAVAGAGHVLTGEGASDAQTLRGKAPYCVARLARAAGVPVTLLSGRIELSAELAAAFDGCFSACHGPVSLKDAIGQASEALEFAAWQIARLRVAAQPAGPG</sequence>
<dbReference type="PANTHER" id="PTHR21599">
    <property type="entry name" value="GLYCERATE KINASE"/>
    <property type="match status" value="1"/>
</dbReference>
<dbReference type="InterPro" id="IPR018197">
    <property type="entry name" value="Glycerate_kinase_RE-like"/>
</dbReference>